<dbReference type="AlphaFoldDB" id="A0A0A1U529"/>
<evidence type="ECO:0000256" key="1">
    <source>
        <dbReference type="ARBA" id="ARBA00022737"/>
    </source>
</evidence>
<evidence type="ECO:0000256" key="3">
    <source>
        <dbReference type="PROSITE-ProRule" id="PRU00023"/>
    </source>
</evidence>
<dbReference type="PROSITE" id="PS50088">
    <property type="entry name" value="ANK_REPEAT"/>
    <property type="match status" value="2"/>
</dbReference>
<keyword evidence="5" id="KW-1185">Reference proteome</keyword>
<dbReference type="OrthoDB" id="29094at2759"/>
<dbReference type="GeneID" id="14888407"/>
<protein>
    <submittedName>
        <fullName evidence="4">Uncharacterized protein</fullName>
    </submittedName>
</protein>
<dbReference type="InterPro" id="IPR002110">
    <property type="entry name" value="Ankyrin_rpt"/>
</dbReference>
<evidence type="ECO:0000313" key="4">
    <source>
        <dbReference type="EMBL" id="ELP89394.1"/>
    </source>
</evidence>
<evidence type="ECO:0000256" key="2">
    <source>
        <dbReference type="ARBA" id="ARBA00023043"/>
    </source>
</evidence>
<keyword evidence="2 3" id="KW-0040">ANK repeat</keyword>
<feature type="repeat" description="ANK" evidence="3">
    <location>
        <begin position="149"/>
        <end position="181"/>
    </location>
</feature>
<organism evidence="4 5">
    <name type="scientific">Entamoeba invadens IP1</name>
    <dbReference type="NCBI Taxonomy" id="370355"/>
    <lineage>
        <taxon>Eukaryota</taxon>
        <taxon>Amoebozoa</taxon>
        <taxon>Evosea</taxon>
        <taxon>Archamoebae</taxon>
        <taxon>Mastigamoebida</taxon>
        <taxon>Entamoebidae</taxon>
        <taxon>Entamoeba</taxon>
    </lineage>
</organism>
<dbReference type="SMART" id="SM00248">
    <property type="entry name" value="ANK"/>
    <property type="match status" value="2"/>
</dbReference>
<dbReference type="SUPFAM" id="SSF48403">
    <property type="entry name" value="Ankyrin repeat"/>
    <property type="match status" value="1"/>
</dbReference>
<dbReference type="Proteomes" id="UP000014680">
    <property type="component" value="Unassembled WGS sequence"/>
</dbReference>
<dbReference type="RefSeq" id="XP_004256165.1">
    <property type="nucleotide sequence ID" value="XM_004256117.1"/>
</dbReference>
<sequence>MYDKEKDQADAVCQLQTLLLLNKKDEAMELMNNSNMLLWIQQTPFLGKIIHCAVALNDRKIVEAFLLKLPASAEAKNVIMSTPIYTAIEQGKFEMAQILLNKNVDLTNVNAHGNNIAHALVRYDDPFVEKCITLLRMTKDNLLDQQNLLGETPLHLACLYGNIRNVQLLLDSHVSIIKKTRSGKKAQDYAIEADNSSQIISLLQNCHPHRVSKSGSFTNLLGIKVPKFLKKEECD</sequence>
<feature type="repeat" description="ANK" evidence="3">
    <location>
        <begin position="79"/>
        <end position="111"/>
    </location>
</feature>
<dbReference type="OMA" id="GNNIAHA"/>
<dbReference type="VEuPathDB" id="AmoebaDB:EIN_389790"/>
<reference evidence="4 5" key="1">
    <citation type="submission" date="2012-10" db="EMBL/GenBank/DDBJ databases">
        <authorList>
            <person name="Zafar N."/>
            <person name="Inman J."/>
            <person name="Hall N."/>
            <person name="Lorenzi H."/>
            <person name="Caler E."/>
        </authorList>
    </citation>
    <scope>NUCLEOTIDE SEQUENCE [LARGE SCALE GENOMIC DNA]</scope>
    <source>
        <strain evidence="4 5">IP1</strain>
    </source>
</reference>
<name>A0A0A1U529_ENTIV</name>
<keyword evidence="1" id="KW-0677">Repeat</keyword>
<proteinExistence type="predicted"/>
<gene>
    <name evidence="4" type="ORF">EIN_389790</name>
</gene>
<dbReference type="PANTHER" id="PTHR24198">
    <property type="entry name" value="ANKYRIN REPEAT AND PROTEIN KINASE DOMAIN-CONTAINING PROTEIN"/>
    <property type="match status" value="1"/>
</dbReference>
<dbReference type="Gene3D" id="1.25.40.20">
    <property type="entry name" value="Ankyrin repeat-containing domain"/>
    <property type="match status" value="1"/>
</dbReference>
<accession>A0A0A1U529</accession>
<dbReference type="PROSITE" id="PS50297">
    <property type="entry name" value="ANK_REP_REGION"/>
    <property type="match status" value="1"/>
</dbReference>
<evidence type="ECO:0000313" key="5">
    <source>
        <dbReference type="Proteomes" id="UP000014680"/>
    </source>
</evidence>
<dbReference type="EMBL" id="KB206629">
    <property type="protein sequence ID" value="ELP89394.1"/>
    <property type="molecule type" value="Genomic_DNA"/>
</dbReference>
<dbReference type="Pfam" id="PF12796">
    <property type="entry name" value="Ank_2"/>
    <property type="match status" value="1"/>
</dbReference>
<dbReference type="InterPro" id="IPR036770">
    <property type="entry name" value="Ankyrin_rpt-contain_sf"/>
</dbReference>
<dbReference type="PANTHER" id="PTHR24198:SF165">
    <property type="entry name" value="ANKYRIN REPEAT-CONTAINING PROTEIN-RELATED"/>
    <property type="match status" value="1"/>
</dbReference>
<dbReference type="KEGG" id="eiv:EIN_389790"/>